<dbReference type="InterPro" id="IPR012337">
    <property type="entry name" value="RNaseH-like_sf"/>
</dbReference>
<dbReference type="InterPro" id="IPR050951">
    <property type="entry name" value="Retrovirus_Pol_polyprotein"/>
</dbReference>
<keyword evidence="2" id="KW-1185">Reference proteome</keyword>
<dbReference type="Proteomes" id="UP001652625">
    <property type="component" value="Chromosome 13"/>
</dbReference>
<dbReference type="PANTHER" id="PTHR37984:SF5">
    <property type="entry name" value="PROTEIN NYNRIN-LIKE"/>
    <property type="match status" value="1"/>
</dbReference>
<protein>
    <submittedName>
        <fullName evidence="3">Uncharacterized protein LOC136089807</fullName>
    </submittedName>
</protein>
<dbReference type="InterPro" id="IPR036397">
    <property type="entry name" value="RNaseH_sf"/>
</dbReference>
<reference evidence="3" key="1">
    <citation type="submission" date="2025-08" db="UniProtKB">
        <authorList>
            <consortium name="RefSeq"/>
        </authorList>
    </citation>
    <scope>IDENTIFICATION</scope>
</reference>
<dbReference type="PANTHER" id="PTHR37984">
    <property type="entry name" value="PROTEIN CBG26694"/>
    <property type="match status" value="1"/>
</dbReference>
<dbReference type="PROSITE" id="PS50994">
    <property type="entry name" value="INTEGRASE"/>
    <property type="match status" value="1"/>
</dbReference>
<name>A0ABM4DC56_HYDVU</name>
<dbReference type="InterPro" id="IPR001584">
    <property type="entry name" value="Integrase_cat-core"/>
</dbReference>
<sequence length="115" mass="12975">MFKSAFQSDRGTCFMSKELCNFLNSQGVNLSRTTPHSPQGNGQCERYSGIIWKGILLPLKSKNLHTMSWEHVLPDVLHSTHSLLCTSNNATPHEKLFGFSQRFSNGYSVPTWLTN</sequence>
<proteinExistence type="predicted"/>
<feature type="domain" description="Integrase catalytic" evidence="1">
    <location>
        <begin position="1"/>
        <end position="100"/>
    </location>
</feature>
<dbReference type="GeneID" id="136089807"/>
<evidence type="ECO:0000313" key="3">
    <source>
        <dbReference type="RefSeq" id="XP_065671968.1"/>
    </source>
</evidence>
<dbReference type="RefSeq" id="XP_065671968.1">
    <property type="nucleotide sequence ID" value="XM_065815896.1"/>
</dbReference>
<organism evidence="2 3">
    <name type="scientific">Hydra vulgaris</name>
    <name type="common">Hydra</name>
    <name type="synonym">Hydra attenuata</name>
    <dbReference type="NCBI Taxonomy" id="6087"/>
    <lineage>
        <taxon>Eukaryota</taxon>
        <taxon>Metazoa</taxon>
        <taxon>Cnidaria</taxon>
        <taxon>Hydrozoa</taxon>
        <taxon>Hydroidolina</taxon>
        <taxon>Anthoathecata</taxon>
        <taxon>Aplanulata</taxon>
        <taxon>Hydridae</taxon>
        <taxon>Hydra</taxon>
    </lineage>
</organism>
<accession>A0ABM4DC56</accession>
<dbReference type="Gene3D" id="3.30.420.10">
    <property type="entry name" value="Ribonuclease H-like superfamily/Ribonuclease H"/>
    <property type="match status" value="1"/>
</dbReference>
<dbReference type="SUPFAM" id="SSF53098">
    <property type="entry name" value="Ribonuclease H-like"/>
    <property type="match status" value="1"/>
</dbReference>
<evidence type="ECO:0000313" key="2">
    <source>
        <dbReference type="Proteomes" id="UP001652625"/>
    </source>
</evidence>
<gene>
    <name evidence="3" type="primary">LOC136089807</name>
</gene>
<evidence type="ECO:0000259" key="1">
    <source>
        <dbReference type="PROSITE" id="PS50994"/>
    </source>
</evidence>